<feature type="domain" description="Flagellar hook protein FlgE/F/G-like D1" evidence="7">
    <location>
        <begin position="84"/>
        <end position="169"/>
    </location>
</feature>
<dbReference type="InterPro" id="IPR019776">
    <property type="entry name" value="Flagellar_basal_body_rod_CS"/>
</dbReference>
<evidence type="ECO:0000313" key="8">
    <source>
        <dbReference type="EMBL" id="SLJ95416.1"/>
    </source>
</evidence>
<evidence type="ECO:0000259" key="5">
    <source>
        <dbReference type="Pfam" id="PF00460"/>
    </source>
</evidence>
<evidence type="ECO:0000259" key="7">
    <source>
        <dbReference type="Pfam" id="PF22692"/>
    </source>
</evidence>
<dbReference type="AlphaFoldDB" id="A0A1U6HI35"/>
<reference evidence="9" key="1">
    <citation type="submission" date="2017-02" db="EMBL/GenBank/DDBJ databases">
        <authorList>
            <person name="Varghese N."/>
            <person name="Submissions S."/>
        </authorList>
    </citation>
    <scope>NUCLEOTIDE SEQUENCE [LARGE SCALE GENOMIC DNA]</scope>
    <source>
        <strain evidence="9">SM117</strain>
    </source>
</reference>
<dbReference type="InterPro" id="IPR037925">
    <property type="entry name" value="FlgE/F/G-like"/>
</dbReference>
<dbReference type="GO" id="GO:0005829">
    <property type="term" value="C:cytosol"/>
    <property type="evidence" value="ECO:0007669"/>
    <property type="project" value="TreeGrafter"/>
</dbReference>
<evidence type="ECO:0000313" key="9">
    <source>
        <dbReference type="Proteomes" id="UP000190989"/>
    </source>
</evidence>
<dbReference type="GO" id="GO:0009424">
    <property type="term" value="C:bacterial-type flagellum hook"/>
    <property type="evidence" value="ECO:0007669"/>
    <property type="project" value="TreeGrafter"/>
</dbReference>
<dbReference type="Pfam" id="PF06429">
    <property type="entry name" value="Flg_bbr_C"/>
    <property type="match status" value="1"/>
</dbReference>
<dbReference type="GO" id="GO:0009425">
    <property type="term" value="C:bacterial-type flagellum basal body"/>
    <property type="evidence" value="ECO:0007669"/>
    <property type="project" value="UniProtKB-SubCell"/>
</dbReference>
<evidence type="ECO:0000256" key="4">
    <source>
        <dbReference type="RuleBase" id="RU362116"/>
    </source>
</evidence>
<protein>
    <recommendedName>
        <fullName evidence="4">Flagellar hook protein FlgE</fullName>
    </recommendedName>
</protein>
<name>A0A1U6HI35_9SPHN</name>
<dbReference type="Proteomes" id="UP000190989">
    <property type="component" value="Unassembled WGS sequence"/>
</dbReference>
<dbReference type="InterPro" id="IPR010930">
    <property type="entry name" value="Flg_bb/hook_C_dom"/>
</dbReference>
<gene>
    <name evidence="8" type="ORF">SAMN06295987_102465</name>
</gene>
<dbReference type="Pfam" id="PF00460">
    <property type="entry name" value="Flg_bb_rod"/>
    <property type="match status" value="1"/>
</dbReference>
<dbReference type="InterPro" id="IPR001444">
    <property type="entry name" value="Flag_bb_rod_N"/>
</dbReference>
<dbReference type="NCBIfam" id="TIGR03506">
    <property type="entry name" value="FlgEFG_subfam"/>
    <property type="match status" value="2"/>
</dbReference>
<comment type="similarity">
    <text evidence="2 4">Belongs to the flagella basal body rod proteins family.</text>
</comment>
<dbReference type="EMBL" id="FVZE01000002">
    <property type="protein sequence ID" value="SLJ95416.1"/>
    <property type="molecule type" value="Genomic_DNA"/>
</dbReference>
<keyword evidence="8" id="KW-0282">Flagellum</keyword>
<evidence type="ECO:0000256" key="2">
    <source>
        <dbReference type="ARBA" id="ARBA00009677"/>
    </source>
</evidence>
<sequence>MSFYTSLTGLKNAQTDLNVISNNIANAETGGFKKSDTAFADIVTNSVFSDSSTTVGIGARVAAVKQNFSLGPIDQTGNALDVVINGDGFFTVVSPTSGQTEYTRAGAFSIDGQGFIKNAQGSRLQVFPVDATGAVTSTTTLQDAQLPQTNAAGSIFAGVSIGDRGQVVATYADGSNTTVGVVALASFLAPNGLKQMGNASWTSTGNSGAASYGEPKTGLYGSMLSGSLERSNVDIAEELVSLITAQRNFQANAKAIDTASQISQTVINLRT</sequence>
<dbReference type="PROSITE" id="PS00588">
    <property type="entry name" value="FLAGELLA_BB_ROD"/>
    <property type="match status" value="1"/>
</dbReference>
<feature type="domain" description="Flagellar basal body rod protein N-terminal" evidence="5">
    <location>
        <begin position="3"/>
        <end position="33"/>
    </location>
</feature>
<feature type="domain" description="Flagellar basal-body/hook protein C-terminal" evidence="6">
    <location>
        <begin position="225"/>
        <end position="269"/>
    </location>
</feature>
<accession>A0A1U6HI35</accession>
<keyword evidence="9" id="KW-1185">Reference proteome</keyword>
<dbReference type="SUPFAM" id="SSF117143">
    <property type="entry name" value="Flagellar hook protein flgE"/>
    <property type="match status" value="1"/>
</dbReference>
<dbReference type="PANTHER" id="PTHR30435:SF1">
    <property type="entry name" value="FLAGELLAR HOOK PROTEIN FLGE"/>
    <property type="match status" value="1"/>
</dbReference>
<evidence type="ECO:0000256" key="3">
    <source>
        <dbReference type="ARBA" id="ARBA00023143"/>
    </source>
</evidence>
<dbReference type="PANTHER" id="PTHR30435">
    <property type="entry name" value="FLAGELLAR PROTEIN"/>
    <property type="match status" value="1"/>
</dbReference>
<evidence type="ECO:0000256" key="1">
    <source>
        <dbReference type="ARBA" id="ARBA00004117"/>
    </source>
</evidence>
<keyword evidence="8" id="KW-0966">Cell projection</keyword>
<dbReference type="Pfam" id="PF22692">
    <property type="entry name" value="LlgE_F_G_D1"/>
    <property type="match status" value="1"/>
</dbReference>
<dbReference type="InterPro" id="IPR020013">
    <property type="entry name" value="Flagellar_FlgE/F/G"/>
</dbReference>
<dbReference type="InterPro" id="IPR053967">
    <property type="entry name" value="LlgE_F_G-like_D1"/>
</dbReference>
<organism evidence="8 9">
    <name type="scientific">Novosphingobium mathurense</name>
    <dbReference type="NCBI Taxonomy" id="428990"/>
    <lineage>
        <taxon>Bacteria</taxon>
        <taxon>Pseudomonadati</taxon>
        <taxon>Pseudomonadota</taxon>
        <taxon>Alphaproteobacteria</taxon>
        <taxon>Sphingomonadales</taxon>
        <taxon>Sphingomonadaceae</taxon>
        <taxon>Novosphingobium</taxon>
    </lineage>
</organism>
<dbReference type="RefSeq" id="WP_054945495.1">
    <property type="nucleotide sequence ID" value="NZ_FVZE01000002.1"/>
</dbReference>
<comment type="function">
    <text evidence="4">A flexible structure which links the flagellar filament to the drive apparatus in the basal body.</text>
</comment>
<dbReference type="STRING" id="428990.SAMN06295987_102465"/>
<keyword evidence="3 4" id="KW-0975">Bacterial flagellum</keyword>
<dbReference type="GO" id="GO:0071978">
    <property type="term" value="P:bacterial-type flagellum-dependent swarming motility"/>
    <property type="evidence" value="ECO:0007669"/>
    <property type="project" value="TreeGrafter"/>
</dbReference>
<comment type="subcellular location">
    <subcellularLocation>
        <location evidence="1 4">Bacterial flagellum basal body</location>
    </subcellularLocation>
</comment>
<proteinExistence type="inferred from homology"/>
<evidence type="ECO:0000259" key="6">
    <source>
        <dbReference type="Pfam" id="PF06429"/>
    </source>
</evidence>
<keyword evidence="8" id="KW-0969">Cilium</keyword>